<dbReference type="InterPro" id="IPR003245">
    <property type="entry name" value="Phytocyanin_dom"/>
</dbReference>
<dbReference type="PANTHER" id="PTHR33021:SF193">
    <property type="entry name" value="OS06G0218600 PROTEIN"/>
    <property type="match status" value="1"/>
</dbReference>
<feature type="signal peptide" evidence="6">
    <location>
        <begin position="1"/>
        <end position="28"/>
    </location>
</feature>
<dbReference type="InterPro" id="IPR039391">
    <property type="entry name" value="Phytocyanin-like"/>
</dbReference>
<feature type="domain" description="Phytocyanin" evidence="7">
    <location>
        <begin position="29"/>
        <end position="122"/>
    </location>
</feature>
<dbReference type="InterPro" id="IPR041844">
    <property type="entry name" value="Plantacyanin"/>
</dbReference>
<keyword evidence="9" id="KW-1185">Reference proteome</keyword>
<evidence type="ECO:0000256" key="6">
    <source>
        <dbReference type="SAM" id="SignalP"/>
    </source>
</evidence>
<dbReference type="STRING" id="106549.A0A540MDX1"/>
<dbReference type="GO" id="GO:0005886">
    <property type="term" value="C:plasma membrane"/>
    <property type="evidence" value="ECO:0007669"/>
    <property type="project" value="TreeGrafter"/>
</dbReference>
<dbReference type="PANTHER" id="PTHR33021">
    <property type="entry name" value="BLUE COPPER PROTEIN"/>
    <property type="match status" value="1"/>
</dbReference>
<gene>
    <name evidence="8" type="ORF">C1H46_017514</name>
</gene>
<reference evidence="8 9" key="1">
    <citation type="journal article" date="2019" name="G3 (Bethesda)">
        <title>Sequencing of a Wild Apple (Malus baccata) Genome Unravels the Differences Between Cultivated and Wild Apple Species Regarding Disease Resistance and Cold Tolerance.</title>
        <authorList>
            <person name="Chen X."/>
        </authorList>
    </citation>
    <scope>NUCLEOTIDE SEQUENCE [LARGE SCALE GENOMIC DNA]</scope>
    <source>
        <strain evidence="9">cv. Shandingzi</strain>
        <tissue evidence="8">Leaves</tissue>
    </source>
</reference>
<dbReference type="Proteomes" id="UP000315295">
    <property type="component" value="Unassembled WGS sequence"/>
</dbReference>
<dbReference type="FunFam" id="2.60.40.420:FF:000013">
    <property type="entry name" value="basic blue protein-like"/>
    <property type="match status" value="1"/>
</dbReference>
<dbReference type="SUPFAM" id="SSF49503">
    <property type="entry name" value="Cupredoxins"/>
    <property type="match status" value="1"/>
</dbReference>
<evidence type="ECO:0000313" key="8">
    <source>
        <dbReference type="EMBL" id="TQD96782.1"/>
    </source>
</evidence>
<dbReference type="InterPro" id="IPR028871">
    <property type="entry name" value="BlueCu_1_BS"/>
</dbReference>
<evidence type="ECO:0000256" key="2">
    <source>
        <dbReference type="ARBA" id="ARBA00023008"/>
    </source>
</evidence>
<dbReference type="EMBL" id="VIEB01000285">
    <property type="protein sequence ID" value="TQD96782.1"/>
    <property type="molecule type" value="Genomic_DNA"/>
</dbReference>
<name>A0A540MDX1_MALBA</name>
<feature type="chain" id="PRO_5021831419" description="Basic blue protein" evidence="6">
    <location>
        <begin position="29"/>
        <end position="122"/>
    </location>
</feature>
<dbReference type="Gene3D" id="2.60.40.420">
    <property type="entry name" value="Cupredoxins - blue copper proteins"/>
    <property type="match status" value="1"/>
</dbReference>
<dbReference type="AlphaFoldDB" id="A0A540MDX1"/>
<protein>
    <recommendedName>
        <fullName evidence="4">Basic blue protein</fullName>
    </recommendedName>
    <alternativeName>
        <fullName evidence="5">Plantacyanin</fullName>
    </alternativeName>
</protein>
<dbReference type="GO" id="GO:0009055">
    <property type="term" value="F:electron transfer activity"/>
    <property type="evidence" value="ECO:0007669"/>
    <property type="project" value="InterPro"/>
</dbReference>
<dbReference type="InterPro" id="IPR008972">
    <property type="entry name" value="Cupredoxin"/>
</dbReference>
<organism evidence="8 9">
    <name type="scientific">Malus baccata</name>
    <name type="common">Siberian crab apple</name>
    <name type="synonym">Pyrus baccata</name>
    <dbReference type="NCBI Taxonomy" id="106549"/>
    <lineage>
        <taxon>Eukaryota</taxon>
        <taxon>Viridiplantae</taxon>
        <taxon>Streptophyta</taxon>
        <taxon>Embryophyta</taxon>
        <taxon>Tracheophyta</taxon>
        <taxon>Spermatophyta</taxon>
        <taxon>Magnoliopsida</taxon>
        <taxon>eudicotyledons</taxon>
        <taxon>Gunneridae</taxon>
        <taxon>Pentapetalae</taxon>
        <taxon>rosids</taxon>
        <taxon>fabids</taxon>
        <taxon>Rosales</taxon>
        <taxon>Rosaceae</taxon>
        <taxon>Amygdaloideae</taxon>
        <taxon>Maleae</taxon>
        <taxon>Malus</taxon>
    </lineage>
</organism>
<dbReference type="Pfam" id="PF02298">
    <property type="entry name" value="Cu_bind_like"/>
    <property type="match status" value="1"/>
</dbReference>
<keyword evidence="6" id="KW-0732">Signal</keyword>
<keyword evidence="1" id="KW-0479">Metal-binding</keyword>
<evidence type="ECO:0000256" key="5">
    <source>
        <dbReference type="ARBA" id="ARBA00082491"/>
    </source>
</evidence>
<dbReference type="GO" id="GO:0046872">
    <property type="term" value="F:metal ion binding"/>
    <property type="evidence" value="ECO:0007669"/>
    <property type="project" value="UniProtKB-KW"/>
</dbReference>
<evidence type="ECO:0000256" key="1">
    <source>
        <dbReference type="ARBA" id="ARBA00022723"/>
    </source>
</evidence>
<dbReference type="CDD" id="cd11013">
    <property type="entry name" value="Plantacyanin"/>
    <property type="match status" value="1"/>
</dbReference>
<evidence type="ECO:0000256" key="4">
    <source>
        <dbReference type="ARBA" id="ARBA00071970"/>
    </source>
</evidence>
<dbReference type="PROSITE" id="PS00196">
    <property type="entry name" value="COPPER_BLUE"/>
    <property type="match status" value="1"/>
</dbReference>
<keyword evidence="2" id="KW-0186">Copper</keyword>
<accession>A0A540MDX1</accession>
<keyword evidence="3" id="KW-1015">Disulfide bond</keyword>
<sequence length="122" mass="13116">MATQVRGSAIVTAVIAIGLVLHGEIAHAKTFTVGEGDGWNFKVRDWPNGKNFRANDTLVFKYNNAFHNVAVVDENGYRTCTVGGELLSTGNDVIKIQQGQNYFICGFPGHCAAGMKIAVTAK</sequence>
<evidence type="ECO:0000256" key="3">
    <source>
        <dbReference type="ARBA" id="ARBA00023157"/>
    </source>
</evidence>
<dbReference type="PROSITE" id="PS51485">
    <property type="entry name" value="PHYTOCYANIN"/>
    <property type="match status" value="1"/>
</dbReference>
<comment type="caution">
    <text evidence="8">The sequence shown here is derived from an EMBL/GenBank/DDBJ whole genome shotgun (WGS) entry which is preliminary data.</text>
</comment>
<evidence type="ECO:0000259" key="7">
    <source>
        <dbReference type="PROSITE" id="PS51485"/>
    </source>
</evidence>
<proteinExistence type="predicted"/>
<evidence type="ECO:0000313" key="9">
    <source>
        <dbReference type="Proteomes" id="UP000315295"/>
    </source>
</evidence>